<dbReference type="Proteomes" id="UP000199492">
    <property type="component" value="Unassembled WGS sequence"/>
</dbReference>
<evidence type="ECO:0000313" key="2">
    <source>
        <dbReference type="EMBL" id="SDH10002.1"/>
    </source>
</evidence>
<dbReference type="AlphaFoldDB" id="A0A1G7ZML9"/>
<sequence>MSKIFTTESLSLLRDEFKNYEALDDFLAKYKNETFDFSLVDLEDDSSYPVLNEEAVDQFYRSYKNNPKDEFSLAKILYEALPINSNQASNNLYWLYLNLDSFFSYIKERWIQKLDDDETEDDQGLKNDIERFFLSLEPSQNSLMKSPIAGLWWAIQLTVDETLADKYYYSKIFLSERNLRDKNIGSYQLIRDRKVLQAALDFYHKYKDAELDGRRIGSEAIAQQMIKTLNQIGGLTVLSYLEKDEVFEKLEAYKDTVFQRARKVQLGKKVSRKRIEEIKKKQEGFFAGEESITKDPQKEPKNRIKGRAENKKQTKEKALKYFNLRTNGEYNLTGNAVKGFDYQMGIGKSCKNGYLLICYNESGYINRIKVSELFKKKRKLYQNGIYGGNTINRILLTEEKAIIGIIYHSNGSKYFKAFLTDQLKSNNGNVGLQGYKTMSDEYDTLEYLMLPIELETKLTRLIFKSFNATGKSFDNSTYKKEFAIINDYSDNVEYNLF</sequence>
<dbReference type="RefSeq" id="WP_092466813.1">
    <property type="nucleotide sequence ID" value="NZ_FNCZ01000001.1"/>
</dbReference>
<keyword evidence="3" id="KW-1185">Reference proteome</keyword>
<gene>
    <name evidence="2" type="ORF">SAMN04489796_1011383</name>
</gene>
<evidence type="ECO:0000256" key="1">
    <source>
        <dbReference type="SAM" id="MobiDB-lite"/>
    </source>
</evidence>
<protein>
    <submittedName>
        <fullName evidence="2">Uncharacterized protein</fullName>
    </submittedName>
</protein>
<proteinExistence type="predicted"/>
<dbReference type="STRING" id="262004.SAMN04489796_1011383"/>
<name>A0A1G7ZML9_9FLAO</name>
<dbReference type="OrthoDB" id="9757917at2"/>
<reference evidence="3" key="1">
    <citation type="submission" date="2016-10" db="EMBL/GenBank/DDBJ databases">
        <authorList>
            <person name="Varghese N."/>
            <person name="Submissions S."/>
        </authorList>
    </citation>
    <scope>NUCLEOTIDE SEQUENCE [LARGE SCALE GENOMIC DNA]</scope>
    <source>
        <strain evidence="3">DSM 15363</strain>
    </source>
</reference>
<accession>A0A1G7ZML9</accession>
<evidence type="ECO:0000313" key="3">
    <source>
        <dbReference type="Proteomes" id="UP000199492"/>
    </source>
</evidence>
<dbReference type="Pfam" id="PF19866">
    <property type="entry name" value="DUF6339"/>
    <property type="match status" value="1"/>
</dbReference>
<feature type="region of interest" description="Disordered" evidence="1">
    <location>
        <begin position="291"/>
        <end position="310"/>
    </location>
</feature>
<organism evidence="2 3">
    <name type="scientific">Winogradskyella thalassocola</name>
    <dbReference type="NCBI Taxonomy" id="262004"/>
    <lineage>
        <taxon>Bacteria</taxon>
        <taxon>Pseudomonadati</taxon>
        <taxon>Bacteroidota</taxon>
        <taxon>Flavobacteriia</taxon>
        <taxon>Flavobacteriales</taxon>
        <taxon>Flavobacteriaceae</taxon>
        <taxon>Winogradskyella</taxon>
    </lineage>
</organism>
<dbReference type="InterPro" id="IPR045920">
    <property type="entry name" value="DUF6339"/>
</dbReference>
<dbReference type="EMBL" id="FNCZ01000001">
    <property type="protein sequence ID" value="SDH10002.1"/>
    <property type="molecule type" value="Genomic_DNA"/>
</dbReference>